<keyword evidence="5" id="KW-0805">Transcription regulation</keyword>
<feature type="compositionally biased region" description="Basic and acidic residues" evidence="7">
    <location>
        <begin position="137"/>
        <end position="148"/>
    </location>
</feature>
<accession>A0A1I7Y649</accession>
<protein>
    <submittedName>
        <fullName evidence="10">VEFS-Box domain-containing protein</fullName>
    </submittedName>
</protein>
<evidence type="ECO:0000256" key="7">
    <source>
        <dbReference type="SAM" id="MobiDB-lite"/>
    </source>
</evidence>
<organism evidence="9 10">
    <name type="scientific">Steinernema glaseri</name>
    <dbReference type="NCBI Taxonomy" id="37863"/>
    <lineage>
        <taxon>Eukaryota</taxon>
        <taxon>Metazoa</taxon>
        <taxon>Ecdysozoa</taxon>
        <taxon>Nematoda</taxon>
        <taxon>Chromadorea</taxon>
        <taxon>Rhabditida</taxon>
        <taxon>Tylenchina</taxon>
        <taxon>Panagrolaimomorpha</taxon>
        <taxon>Strongyloidoidea</taxon>
        <taxon>Steinernematidae</taxon>
        <taxon>Steinernema</taxon>
    </lineage>
</organism>
<keyword evidence="6" id="KW-0804">Transcription</keyword>
<feature type="compositionally biased region" description="Polar residues" evidence="7">
    <location>
        <begin position="225"/>
        <end position="240"/>
    </location>
</feature>
<feature type="region of interest" description="Disordered" evidence="7">
    <location>
        <begin position="43"/>
        <end position="148"/>
    </location>
</feature>
<proteinExistence type="inferred from homology"/>
<feature type="compositionally biased region" description="Basic and acidic residues" evidence="7">
    <location>
        <begin position="873"/>
        <end position="891"/>
    </location>
</feature>
<name>A0A1I7Y649_9BILA</name>
<evidence type="ECO:0000313" key="9">
    <source>
        <dbReference type="Proteomes" id="UP000095287"/>
    </source>
</evidence>
<feature type="compositionally biased region" description="Polar residues" evidence="7">
    <location>
        <begin position="907"/>
        <end position="918"/>
    </location>
</feature>
<feature type="compositionally biased region" description="Basic and acidic residues" evidence="7">
    <location>
        <begin position="947"/>
        <end position="958"/>
    </location>
</feature>
<evidence type="ECO:0000256" key="4">
    <source>
        <dbReference type="ARBA" id="ARBA00022833"/>
    </source>
</evidence>
<dbReference type="AlphaFoldDB" id="A0A1I7Y649"/>
<dbReference type="GO" id="GO:0008270">
    <property type="term" value="F:zinc ion binding"/>
    <property type="evidence" value="ECO:0007669"/>
    <property type="project" value="UniProtKB-KW"/>
</dbReference>
<evidence type="ECO:0000259" key="8">
    <source>
        <dbReference type="Pfam" id="PF09733"/>
    </source>
</evidence>
<evidence type="ECO:0000256" key="3">
    <source>
        <dbReference type="ARBA" id="ARBA00022771"/>
    </source>
</evidence>
<keyword evidence="4" id="KW-0862">Zinc</keyword>
<evidence type="ECO:0000256" key="5">
    <source>
        <dbReference type="ARBA" id="ARBA00023015"/>
    </source>
</evidence>
<feature type="compositionally biased region" description="Basic and acidic residues" evidence="7">
    <location>
        <begin position="107"/>
        <end position="130"/>
    </location>
</feature>
<feature type="region of interest" description="Disordered" evidence="7">
    <location>
        <begin position="462"/>
        <end position="485"/>
    </location>
</feature>
<dbReference type="CDD" id="cd21521">
    <property type="entry name" value="VEFS-box"/>
    <property type="match status" value="1"/>
</dbReference>
<evidence type="ECO:0000256" key="6">
    <source>
        <dbReference type="ARBA" id="ARBA00023163"/>
    </source>
</evidence>
<dbReference type="Proteomes" id="UP000095287">
    <property type="component" value="Unplaced"/>
</dbReference>
<dbReference type="WBParaSite" id="L893_g13008.t1">
    <property type="protein sequence ID" value="L893_g13008.t1"/>
    <property type="gene ID" value="L893_g13008"/>
</dbReference>
<feature type="region of interest" description="Disordered" evidence="7">
    <location>
        <begin position="873"/>
        <end position="958"/>
    </location>
</feature>
<dbReference type="Pfam" id="PF09733">
    <property type="entry name" value="VEFS-Box"/>
    <property type="match status" value="1"/>
</dbReference>
<evidence type="ECO:0000313" key="10">
    <source>
        <dbReference type="WBParaSite" id="L893_g13008.t1"/>
    </source>
</evidence>
<keyword evidence="9" id="KW-1185">Reference proteome</keyword>
<evidence type="ECO:0000256" key="2">
    <source>
        <dbReference type="ARBA" id="ARBA00022723"/>
    </source>
</evidence>
<evidence type="ECO:0000256" key="1">
    <source>
        <dbReference type="ARBA" id="ARBA00007416"/>
    </source>
</evidence>
<comment type="similarity">
    <text evidence="1">Belongs to the VEFS (VRN2-EMF2-FIS2-SU(Z)12) family.</text>
</comment>
<feature type="domain" description="Polycomb protein VEFS-Box" evidence="8">
    <location>
        <begin position="748"/>
        <end position="838"/>
    </location>
</feature>
<sequence>MKSAEQKAGQVYKDIFFGTSDSESSEDSAYRCRINTERLKTRAVPITRRQAKSQRTIRPPVTMGEPLAKRRRSNNSLEDVLEQSGPEMASDMPSTSSGPRKRLRAAPKMDKMVETPPKEAVLKASRRSEKPVTVPQRAEEQNHEPTVDGDISRMRDAVLLYNYMSLAGGNTLSTSRPVYRPYLKRTLRYFPRRSSQRKSLEDVVKGLQQKANPVEPTLINKEPENSSTSGNGKELQNGTSEESDEISFTLMFYGIRNRNLAGDRQATVDIYITRDLDGKFEDMKHLESRTFTMAVNKDVSSVAVPLNKEYSLKLQKSVSKMNYYLILKVSFSNDTSISSGGRSLRKIPVRQSALHMHSKDLRLTTVTPSVKVDSHELIMFGACLITSVTADGHTLPKTSTRNGIVLLEPEKINVDEKDWMTDSDLVSRMLKLAKKLHMNPFVKAEFVEDEDVIDELDYESKRENKGEKATGHNTDSSAAEEEEEVVPPNLSYIHYEFPERLAYRFNALPNTKCPPLHTAFKKQKFDEVPDDLLQGIPDGDIQSLSLSTVADILVNSGRGKLTSSNNLSDNNTSRPSTKSIFKTLKAKESDVIVLGQRGAAFPQPDTPKVVTRIVHPSKCCFFCKQHFPDLFALLMHLRTGYPRLDFVYRGRLDEKVGCVDVFVNEHFNGEKDTPGFEYPCDVIKKLPTTTPLYIVSRLERAEAKNLVRNLEMFQTPSTKDKRLYSRHLPISFNPITLHPYYEVPLNTTEKKLDQDWRIESMLRRLHEFTDLTDGEKEFMGLWNMFCLNLENRPTGKNNFYAACRRFLKKSSDQLIIHDLEIEWFAHIAYFKDRGFINEDEAYDLIARYDNPAYNPEEDLLHFVCRDRQRRWDEAEERRKRREEAESKRLKESNNSGTVKRHLLPVMSTRTSMKGTIQGSRDSSVVEREESSSVDSSLIGKRHHRHAKEPDYSHYLKEY</sequence>
<feature type="region of interest" description="Disordered" evidence="7">
    <location>
        <begin position="211"/>
        <end position="242"/>
    </location>
</feature>
<reference evidence="10" key="1">
    <citation type="submission" date="2016-11" db="UniProtKB">
        <authorList>
            <consortium name="WormBaseParasite"/>
        </authorList>
    </citation>
    <scope>IDENTIFICATION</scope>
</reference>
<dbReference type="InterPro" id="IPR019135">
    <property type="entry name" value="Polycomb_protein_VEFS-Box"/>
</dbReference>
<keyword evidence="2" id="KW-0479">Metal-binding</keyword>
<keyword evidence="3" id="KW-0863">Zinc-finger</keyword>